<evidence type="ECO:0000313" key="2">
    <source>
        <dbReference type="Proteomes" id="UP000027135"/>
    </source>
</evidence>
<evidence type="ECO:0000313" key="1">
    <source>
        <dbReference type="EMBL" id="KDR11181.1"/>
    </source>
</evidence>
<reference evidence="1 2" key="1">
    <citation type="journal article" date="2014" name="Nat. Commun.">
        <title>Molecular traces of alternative social organization in a termite genome.</title>
        <authorList>
            <person name="Terrapon N."/>
            <person name="Li C."/>
            <person name="Robertson H.M."/>
            <person name="Ji L."/>
            <person name="Meng X."/>
            <person name="Booth W."/>
            <person name="Chen Z."/>
            <person name="Childers C.P."/>
            <person name="Glastad K.M."/>
            <person name="Gokhale K."/>
            <person name="Gowin J."/>
            <person name="Gronenberg W."/>
            <person name="Hermansen R.A."/>
            <person name="Hu H."/>
            <person name="Hunt B.G."/>
            <person name="Huylmans A.K."/>
            <person name="Khalil S.M."/>
            <person name="Mitchell R.D."/>
            <person name="Munoz-Torres M.C."/>
            <person name="Mustard J.A."/>
            <person name="Pan H."/>
            <person name="Reese J.T."/>
            <person name="Scharf M.E."/>
            <person name="Sun F."/>
            <person name="Vogel H."/>
            <person name="Xiao J."/>
            <person name="Yang W."/>
            <person name="Yang Z."/>
            <person name="Yang Z."/>
            <person name="Zhou J."/>
            <person name="Zhu J."/>
            <person name="Brent C.S."/>
            <person name="Elsik C.G."/>
            <person name="Goodisman M.A."/>
            <person name="Liberles D.A."/>
            <person name="Roe R.M."/>
            <person name="Vargo E.L."/>
            <person name="Vilcinskas A."/>
            <person name="Wang J."/>
            <person name="Bornberg-Bauer E."/>
            <person name="Korb J."/>
            <person name="Zhang G."/>
            <person name="Liebig J."/>
        </authorList>
    </citation>
    <scope>NUCLEOTIDE SEQUENCE [LARGE SCALE GENOMIC DNA]</scope>
    <source>
        <tissue evidence="1">Whole organism</tissue>
    </source>
</reference>
<dbReference type="AlphaFoldDB" id="A0A067QNR8"/>
<dbReference type="InParanoid" id="A0A067QNR8"/>
<protein>
    <submittedName>
        <fullName evidence="1">Uncharacterized protein</fullName>
    </submittedName>
</protein>
<dbReference type="EMBL" id="KK853114">
    <property type="protein sequence ID" value="KDR11181.1"/>
    <property type="molecule type" value="Genomic_DNA"/>
</dbReference>
<keyword evidence="2" id="KW-1185">Reference proteome</keyword>
<proteinExistence type="predicted"/>
<name>A0A067QNR8_ZOONE</name>
<accession>A0A067QNR8</accession>
<sequence length="67" mass="8091">MWHAQSKKCRKSQECDTLQEVKVLRQQEPEERPEHLLVCDGSGLVVRSTHRYVAYYYVLLNYYRKCK</sequence>
<dbReference type="Proteomes" id="UP000027135">
    <property type="component" value="Unassembled WGS sequence"/>
</dbReference>
<gene>
    <name evidence="1" type="ORF">L798_14690</name>
</gene>
<organism evidence="1 2">
    <name type="scientific">Zootermopsis nevadensis</name>
    <name type="common">Dampwood termite</name>
    <dbReference type="NCBI Taxonomy" id="136037"/>
    <lineage>
        <taxon>Eukaryota</taxon>
        <taxon>Metazoa</taxon>
        <taxon>Ecdysozoa</taxon>
        <taxon>Arthropoda</taxon>
        <taxon>Hexapoda</taxon>
        <taxon>Insecta</taxon>
        <taxon>Pterygota</taxon>
        <taxon>Neoptera</taxon>
        <taxon>Polyneoptera</taxon>
        <taxon>Dictyoptera</taxon>
        <taxon>Blattodea</taxon>
        <taxon>Blattoidea</taxon>
        <taxon>Termitoidae</taxon>
        <taxon>Termopsidae</taxon>
        <taxon>Zootermopsis</taxon>
    </lineage>
</organism>